<feature type="region of interest" description="Disordered" evidence="5">
    <location>
        <begin position="319"/>
        <end position="342"/>
    </location>
</feature>
<gene>
    <name evidence="8" type="ORF">FZO89_01965</name>
</gene>
<dbReference type="RefSeq" id="WP_149101686.1">
    <property type="nucleotide sequence ID" value="NZ_VTFT01000001.1"/>
</dbReference>
<dbReference type="SUPFAM" id="SSF51735">
    <property type="entry name" value="NAD(P)-binding Rossmann-fold domains"/>
    <property type="match status" value="1"/>
</dbReference>
<dbReference type="InterPro" id="IPR036291">
    <property type="entry name" value="NAD(P)-bd_dom_sf"/>
</dbReference>
<keyword evidence="3" id="KW-0520">NAD</keyword>
<dbReference type="Pfam" id="PF02826">
    <property type="entry name" value="2-Hacid_dh_C"/>
    <property type="match status" value="1"/>
</dbReference>
<evidence type="ECO:0000259" key="6">
    <source>
        <dbReference type="Pfam" id="PF00389"/>
    </source>
</evidence>
<dbReference type="GO" id="GO:0005829">
    <property type="term" value="C:cytosol"/>
    <property type="evidence" value="ECO:0007669"/>
    <property type="project" value="TreeGrafter"/>
</dbReference>
<dbReference type="PROSITE" id="PS00065">
    <property type="entry name" value="D_2_HYDROXYACID_DH_1"/>
    <property type="match status" value="1"/>
</dbReference>
<dbReference type="EMBL" id="VTFT01000001">
    <property type="protein sequence ID" value="TYT25137.1"/>
    <property type="molecule type" value="Genomic_DNA"/>
</dbReference>
<dbReference type="GO" id="GO:0051287">
    <property type="term" value="F:NAD binding"/>
    <property type="evidence" value="ECO:0007669"/>
    <property type="project" value="InterPro"/>
</dbReference>
<accession>A0A5D4XKB6</accession>
<feature type="domain" description="D-isomer specific 2-hydroxyacid dehydrogenase catalytic" evidence="6">
    <location>
        <begin position="22"/>
        <end position="320"/>
    </location>
</feature>
<dbReference type="SUPFAM" id="SSF52283">
    <property type="entry name" value="Formate/glycerate dehydrogenase catalytic domain-like"/>
    <property type="match status" value="1"/>
</dbReference>
<dbReference type="Pfam" id="PF00389">
    <property type="entry name" value="2-Hacid_dh"/>
    <property type="match status" value="1"/>
</dbReference>
<evidence type="ECO:0000313" key="9">
    <source>
        <dbReference type="Proteomes" id="UP000324973"/>
    </source>
</evidence>
<sequence>MPAPSAASRPRVWVSQPLFDDIVARLGEHFEVGATAQVTVWSPAQVAAKLRGCDGAVVTLNERIGTAEIVQASSLRAIANVGVGYDNLDVEALRARGIVASNTPDVLTETTADMGFALLMAAARRITEGERWLRDGRWTQWSFDTLLGSDVHGSTLGILGMGRIGQAIARRGAHGFGMRVLYHNRSRLPERIERNSRAARVDFDTLLRESDHLVLVLPYSPATRHVIDSTALAKMKPTATLTNIARGGLIDEAALADALASGRLASAALDVFEGEPAVDPRLLALDNVVLTPHVGSASLATRRAMAELAVDNLVAALGHGPRAGDPPTPIAGTIPGKDTAKR</sequence>
<dbReference type="PANTHER" id="PTHR10996:SF283">
    <property type="entry name" value="GLYOXYLATE_HYDROXYPYRUVATE REDUCTASE B"/>
    <property type="match status" value="1"/>
</dbReference>
<keyword evidence="2 4" id="KW-0560">Oxidoreductase</keyword>
<keyword evidence="9" id="KW-1185">Reference proteome</keyword>
<dbReference type="InterPro" id="IPR029752">
    <property type="entry name" value="D-isomer_DH_CS1"/>
</dbReference>
<evidence type="ECO:0000256" key="2">
    <source>
        <dbReference type="ARBA" id="ARBA00023002"/>
    </source>
</evidence>
<dbReference type="GO" id="GO:0030267">
    <property type="term" value="F:glyoxylate reductase (NADPH) activity"/>
    <property type="evidence" value="ECO:0007669"/>
    <property type="project" value="TreeGrafter"/>
</dbReference>
<dbReference type="InterPro" id="IPR006139">
    <property type="entry name" value="D-isomer_2_OHA_DH_cat_dom"/>
</dbReference>
<evidence type="ECO:0000313" key="8">
    <source>
        <dbReference type="EMBL" id="TYT25137.1"/>
    </source>
</evidence>
<dbReference type="FunFam" id="3.40.50.720:FF:000203">
    <property type="entry name" value="D-3-phosphoglycerate dehydrogenase (SerA)"/>
    <property type="match status" value="1"/>
</dbReference>
<comment type="caution">
    <text evidence="8">The sequence shown here is derived from an EMBL/GenBank/DDBJ whole genome shotgun (WGS) entry which is preliminary data.</text>
</comment>
<dbReference type="GO" id="GO:0016618">
    <property type="term" value="F:hydroxypyruvate reductase [NAD(P)H] activity"/>
    <property type="evidence" value="ECO:0007669"/>
    <property type="project" value="TreeGrafter"/>
</dbReference>
<proteinExistence type="inferred from homology"/>
<evidence type="ECO:0000256" key="5">
    <source>
        <dbReference type="SAM" id="MobiDB-lite"/>
    </source>
</evidence>
<dbReference type="OrthoDB" id="9805416at2"/>
<dbReference type="CDD" id="cd05301">
    <property type="entry name" value="GDH"/>
    <property type="match status" value="1"/>
</dbReference>
<evidence type="ECO:0000259" key="7">
    <source>
        <dbReference type="Pfam" id="PF02826"/>
    </source>
</evidence>
<reference evidence="8 9" key="1">
    <citation type="submission" date="2019-08" db="EMBL/GenBank/DDBJ databases">
        <title>Luteimonas viscosus sp. nov., isolated from soil of a sunflower field.</title>
        <authorList>
            <person name="Jianli Z."/>
            <person name="Ying Z."/>
        </authorList>
    </citation>
    <scope>NUCLEOTIDE SEQUENCE [LARGE SCALE GENOMIC DNA]</scope>
    <source>
        <strain evidence="8 9">XBU10</strain>
    </source>
</reference>
<evidence type="ECO:0000256" key="1">
    <source>
        <dbReference type="ARBA" id="ARBA00005854"/>
    </source>
</evidence>
<dbReference type="Proteomes" id="UP000324973">
    <property type="component" value="Unassembled WGS sequence"/>
</dbReference>
<dbReference type="InterPro" id="IPR006140">
    <property type="entry name" value="D-isomer_DH_NAD-bd"/>
</dbReference>
<name>A0A5D4XKB6_9GAMM</name>
<organism evidence="8 9">
    <name type="scientific">Luteimonas viscosa</name>
    <dbReference type="NCBI Taxonomy" id="1132694"/>
    <lineage>
        <taxon>Bacteria</taxon>
        <taxon>Pseudomonadati</taxon>
        <taxon>Pseudomonadota</taxon>
        <taxon>Gammaproteobacteria</taxon>
        <taxon>Lysobacterales</taxon>
        <taxon>Lysobacteraceae</taxon>
        <taxon>Luteimonas</taxon>
    </lineage>
</organism>
<dbReference type="AlphaFoldDB" id="A0A5D4XKB6"/>
<dbReference type="Gene3D" id="3.40.50.720">
    <property type="entry name" value="NAD(P)-binding Rossmann-like Domain"/>
    <property type="match status" value="2"/>
</dbReference>
<dbReference type="InterPro" id="IPR050223">
    <property type="entry name" value="D-isomer_2-hydroxyacid_DH"/>
</dbReference>
<evidence type="ECO:0000256" key="4">
    <source>
        <dbReference type="RuleBase" id="RU003719"/>
    </source>
</evidence>
<evidence type="ECO:0000256" key="3">
    <source>
        <dbReference type="ARBA" id="ARBA00023027"/>
    </source>
</evidence>
<dbReference type="PANTHER" id="PTHR10996">
    <property type="entry name" value="2-HYDROXYACID DEHYDROGENASE-RELATED"/>
    <property type="match status" value="1"/>
</dbReference>
<comment type="similarity">
    <text evidence="1 4">Belongs to the D-isomer specific 2-hydroxyacid dehydrogenase family.</text>
</comment>
<feature type="domain" description="D-isomer specific 2-hydroxyacid dehydrogenase NAD-binding" evidence="7">
    <location>
        <begin position="116"/>
        <end position="295"/>
    </location>
</feature>
<protein>
    <submittedName>
        <fullName evidence="8">D-glycerate dehydrogenase</fullName>
    </submittedName>
</protein>